<keyword evidence="1" id="KW-0732">Signal</keyword>
<feature type="chain" id="PRO_5039716901" description="SnoaL-like domain-containing protein" evidence="1">
    <location>
        <begin position="33"/>
        <end position="197"/>
    </location>
</feature>
<evidence type="ECO:0000313" key="2">
    <source>
        <dbReference type="EMBL" id="CAA9363081.1"/>
    </source>
</evidence>
<gene>
    <name evidence="2" type="ORF">AVDCRST_MAG46-3471</name>
</gene>
<evidence type="ECO:0008006" key="3">
    <source>
        <dbReference type="Google" id="ProtNLM"/>
    </source>
</evidence>
<organism evidence="2">
    <name type="scientific">uncultured Nocardioidaceae bacterium</name>
    <dbReference type="NCBI Taxonomy" id="253824"/>
    <lineage>
        <taxon>Bacteria</taxon>
        <taxon>Bacillati</taxon>
        <taxon>Actinomycetota</taxon>
        <taxon>Actinomycetes</taxon>
        <taxon>Propionibacteriales</taxon>
        <taxon>Nocardioidaceae</taxon>
        <taxon>environmental samples</taxon>
    </lineage>
</organism>
<evidence type="ECO:0000256" key="1">
    <source>
        <dbReference type="SAM" id="SignalP"/>
    </source>
</evidence>
<dbReference type="AlphaFoldDB" id="A0A6J4MLF5"/>
<protein>
    <recommendedName>
        <fullName evidence="3">SnoaL-like domain-containing protein</fullName>
    </recommendedName>
</protein>
<accession>A0A6J4MLF5</accession>
<dbReference type="PROSITE" id="PS51257">
    <property type="entry name" value="PROKAR_LIPOPROTEIN"/>
    <property type="match status" value="1"/>
</dbReference>
<dbReference type="EMBL" id="CADCUD010000242">
    <property type="protein sequence ID" value="CAA9363081.1"/>
    <property type="molecule type" value="Genomic_DNA"/>
</dbReference>
<feature type="signal peptide" evidence="1">
    <location>
        <begin position="1"/>
        <end position="32"/>
    </location>
</feature>
<sequence>MLLRMSLARRTRARAVSSCVAFLASLVLGSCASDATPEGARPATPPVGDVLEVLPEAPTGDAAPRRTGWTCTAVCQRWRPVLDRLDGHRTRAYASGRPRQLRRVYAPGSRVLAHDLRMLRAWTRRGATVSGVRLRVLAATRQDGSSGVVRLGVVDRLLDATARLADGATVPLPHDRVTERVVVLRRVRGQWRIAGSR</sequence>
<proteinExistence type="predicted"/>
<reference evidence="2" key="1">
    <citation type="submission" date="2020-02" db="EMBL/GenBank/DDBJ databases">
        <authorList>
            <person name="Meier V. D."/>
        </authorList>
    </citation>
    <scope>NUCLEOTIDE SEQUENCE</scope>
    <source>
        <strain evidence="2">AVDCRST_MAG46</strain>
    </source>
</reference>
<name>A0A6J4MLF5_9ACTN</name>